<dbReference type="SUPFAM" id="SSF55729">
    <property type="entry name" value="Acyl-CoA N-acyltransferases (Nat)"/>
    <property type="match status" value="1"/>
</dbReference>
<gene>
    <name evidence="1" type="ORF">GC101_24790</name>
</gene>
<dbReference type="EMBL" id="WHOB01000069">
    <property type="protein sequence ID" value="NOU82086.1"/>
    <property type="molecule type" value="Genomic_DNA"/>
</dbReference>
<dbReference type="Pfam" id="PF12746">
    <property type="entry name" value="GNAT_acetyltran"/>
    <property type="match status" value="1"/>
</dbReference>
<dbReference type="RefSeq" id="WP_171719452.1">
    <property type="nucleotide sequence ID" value="NZ_WHOB01000069.1"/>
</dbReference>
<proteinExistence type="predicted"/>
<dbReference type="InterPro" id="IPR027365">
    <property type="entry name" value="GNAT_acetyltra_YdfB-like"/>
</dbReference>
<organism evidence="1 2">
    <name type="scientific">Paenibacillus phytohabitans</name>
    <dbReference type="NCBI Taxonomy" id="2654978"/>
    <lineage>
        <taxon>Bacteria</taxon>
        <taxon>Bacillati</taxon>
        <taxon>Bacillota</taxon>
        <taxon>Bacilli</taxon>
        <taxon>Bacillales</taxon>
        <taxon>Paenibacillaceae</taxon>
        <taxon>Paenibacillus</taxon>
    </lineage>
</organism>
<keyword evidence="2" id="KW-1185">Reference proteome</keyword>
<accession>A0ABX1YPR9</accession>
<dbReference type="PANTHER" id="PTHR31143:SF2">
    <property type="entry name" value="FR47-LIKE DOMAIN-CONTAINING PROTEIN-RELATED"/>
    <property type="match status" value="1"/>
</dbReference>
<sequence>MIELKVVDYPAAEVFFADKKQHIPALSVLQGNYPGRVFADDAAAPSLAVVWATGRWMYAAGDISTELNRMKLTAFLQTQVIPGCKRRQENWFEIYTDDCAAWTALFKPGYAGLKVFRHMESVYEFNRARFNPPGSKVAEDASGSGVTVDYVEYPVLENQEEDMSGMYNRFGSLTTTGAVVKVEGQAVSVCKNNGFTVNNRYFIDVDTYSEAERGKGHGTLAAQSLISYYLDRGQLPLWETTHENTASHRLALKLGFEPVESYPVFAFVMESQELKLQSPG</sequence>
<comment type="caution">
    <text evidence="1">The sequence shown here is derived from an EMBL/GenBank/DDBJ whole genome shotgun (WGS) entry which is preliminary data.</text>
</comment>
<name>A0ABX1YPR9_9BACL</name>
<dbReference type="PANTHER" id="PTHR31143">
    <property type="match status" value="1"/>
</dbReference>
<dbReference type="InterPro" id="IPR016181">
    <property type="entry name" value="Acyl_CoA_acyltransferase"/>
</dbReference>
<dbReference type="Gene3D" id="3.40.630.30">
    <property type="match status" value="1"/>
</dbReference>
<protein>
    <submittedName>
        <fullName evidence="1">GNAT family N-acetyltransferase</fullName>
    </submittedName>
</protein>
<dbReference type="Proteomes" id="UP000596857">
    <property type="component" value="Unassembled WGS sequence"/>
</dbReference>
<evidence type="ECO:0000313" key="1">
    <source>
        <dbReference type="EMBL" id="NOU82086.1"/>
    </source>
</evidence>
<evidence type="ECO:0000313" key="2">
    <source>
        <dbReference type="Proteomes" id="UP000596857"/>
    </source>
</evidence>
<reference evidence="1 2" key="1">
    <citation type="submission" date="2019-10" db="EMBL/GenBank/DDBJ databases">
        <title>Description of Paenibacillus terricola sp. nov.</title>
        <authorList>
            <person name="Carlier A."/>
            <person name="Qi S."/>
        </authorList>
    </citation>
    <scope>NUCLEOTIDE SEQUENCE [LARGE SCALE GENOMIC DNA]</scope>
    <source>
        <strain evidence="1 2">LMG 31459</strain>
    </source>
</reference>